<dbReference type="EMBL" id="SJPE01000001">
    <property type="protein sequence ID" value="TBX71293.1"/>
    <property type="molecule type" value="Genomic_DNA"/>
</dbReference>
<dbReference type="Pfam" id="PF00034">
    <property type="entry name" value="Cytochrom_C"/>
    <property type="match status" value="1"/>
</dbReference>
<keyword evidence="1" id="KW-0813">Transport</keyword>
<feature type="domain" description="Cytochrome c" evidence="7">
    <location>
        <begin position="33"/>
        <end position="123"/>
    </location>
</feature>
<feature type="binding site" description="covalent" evidence="6">
    <location>
        <position position="52"/>
    </location>
    <ligand>
        <name>heme c</name>
        <dbReference type="ChEBI" id="CHEBI:61717"/>
    </ligand>
</feature>
<dbReference type="PRINTS" id="PR00606">
    <property type="entry name" value="CYTCHROMECID"/>
</dbReference>
<dbReference type="GO" id="GO:0020037">
    <property type="term" value="F:heme binding"/>
    <property type="evidence" value="ECO:0007669"/>
    <property type="project" value="InterPro"/>
</dbReference>
<evidence type="ECO:0000313" key="8">
    <source>
        <dbReference type="EMBL" id="TBX71293.1"/>
    </source>
</evidence>
<feature type="binding site" description="covalent" evidence="6">
    <location>
        <position position="48"/>
    </location>
    <ligand>
        <name>heme c</name>
        <dbReference type="ChEBI" id="CHEBI:61717"/>
    </ligand>
</feature>
<dbReference type="SUPFAM" id="SSF46626">
    <property type="entry name" value="Cytochrome c"/>
    <property type="match status" value="1"/>
</dbReference>
<dbReference type="InterPro" id="IPR002324">
    <property type="entry name" value="Cyt_c_ID"/>
</dbReference>
<evidence type="ECO:0000256" key="5">
    <source>
        <dbReference type="ARBA" id="ARBA00023004"/>
    </source>
</evidence>
<sequence length="124" mass="13804">MKNVVLVLSFFFFLSCKKESATTENPIDKTASATKPSGQELFEGTGNCTACHKPDQKVIGPSLQEIAKIYKEKNGSIVAFLQEQSEPIVDPSQYEVMKTNFAITKQMSEEELKALEDYILGFSQ</sequence>
<keyword evidence="5 6" id="KW-0408">Iron</keyword>
<dbReference type="InterPro" id="IPR009056">
    <property type="entry name" value="Cyt_c-like_dom"/>
</dbReference>
<evidence type="ECO:0000313" key="9">
    <source>
        <dbReference type="Proteomes" id="UP000293300"/>
    </source>
</evidence>
<dbReference type="PROSITE" id="PS51257">
    <property type="entry name" value="PROKAR_LIPOPROTEIN"/>
    <property type="match status" value="1"/>
</dbReference>
<name>A0A4Q9Z4C2_9FLAO</name>
<dbReference type="PROSITE" id="PS51007">
    <property type="entry name" value="CYTC"/>
    <property type="match status" value="1"/>
</dbReference>
<reference evidence="8 9" key="1">
    <citation type="submission" date="2019-02" db="EMBL/GenBank/DDBJ databases">
        <title>Flavobacterium sp. RD-2-33 isolated from forest soil.</title>
        <authorList>
            <person name="Chaudhary D.K."/>
        </authorList>
    </citation>
    <scope>NUCLEOTIDE SEQUENCE [LARGE SCALE GENOMIC DNA]</scope>
    <source>
        <strain evidence="8 9">RD-2-33</strain>
    </source>
</reference>
<evidence type="ECO:0000259" key="7">
    <source>
        <dbReference type="PROSITE" id="PS51007"/>
    </source>
</evidence>
<keyword evidence="2 6" id="KW-0349">Heme</keyword>
<dbReference type="Gene3D" id="1.10.760.10">
    <property type="entry name" value="Cytochrome c-like domain"/>
    <property type="match status" value="1"/>
</dbReference>
<evidence type="ECO:0000256" key="4">
    <source>
        <dbReference type="ARBA" id="ARBA00022982"/>
    </source>
</evidence>
<evidence type="ECO:0000256" key="3">
    <source>
        <dbReference type="ARBA" id="ARBA00022723"/>
    </source>
</evidence>
<gene>
    <name evidence="8" type="ORF">EZL74_01945</name>
</gene>
<evidence type="ECO:0000256" key="6">
    <source>
        <dbReference type="PIRSR" id="PIRSR602324-1"/>
    </source>
</evidence>
<comment type="PTM">
    <text evidence="6">Binds 1 heme c group covalently per subunit.</text>
</comment>
<proteinExistence type="predicted"/>
<evidence type="ECO:0000256" key="1">
    <source>
        <dbReference type="ARBA" id="ARBA00022448"/>
    </source>
</evidence>
<dbReference type="OrthoDB" id="9814063at2"/>
<dbReference type="GO" id="GO:0009055">
    <property type="term" value="F:electron transfer activity"/>
    <property type="evidence" value="ECO:0007669"/>
    <property type="project" value="InterPro"/>
</dbReference>
<dbReference type="GO" id="GO:0005506">
    <property type="term" value="F:iron ion binding"/>
    <property type="evidence" value="ECO:0007669"/>
    <property type="project" value="InterPro"/>
</dbReference>
<dbReference type="Proteomes" id="UP000293300">
    <property type="component" value="Unassembled WGS sequence"/>
</dbReference>
<organism evidence="8 9">
    <name type="scientific">Flavobacterium silvisoli</name>
    <dbReference type="NCBI Taxonomy" id="2529433"/>
    <lineage>
        <taxon>Bacteria</taxon>
        <taxon>Pseudomonadati</taxon>
        <taxon>Bacteroidota</taxon>
        <taxon>Flavobacteriia</taxon>
        <taxon>Flavobacteriales</taxon>
        <taxon>Flavobacteriaceae</taxon>
        <taxon>Flavobacterium</taxon>
    </lineage>
</organism>
<dbReference type="AlphaFoldDB" id="A0A4Q9Z4C2"/>
<dbReference type="InterPro" id="IPR036909">
    <property type="entry name" value="Cyt_c-like_dom_sf"/>
</dbReference>
<keyword evidence="4" id="KW-0249">Electron transport</keyword>
<keyword evidence="3 6" id="KW-0479">Metal-binding</keyword>
<accession>A0A4Q9Z4C2</accession>
<evidence type="ECO:0000256" key="2">
    <source>
        <dbReference type="ARBA" id="ARBA00022617"/>
    </source>
</evidence>
<protein>
    <submittedName>
        <fullName evidence="8">C-type cytochrome</fullName>
    </submittedName>
</protein>
<comment type="caution">
    <text evidence="8">The sequence shown here is derived from an EMBL/GenBank/DDBJ whole genome shotgun (WGS) entry which is preliminary data.</text>
</comment>
<dbReference type="RefSeq" id="WP_131474903.1">
    <property type="nucleotide sequence ID" value="NZ_SJPE01000001.1"/>
</dbReference>
<keyword evidence="9" id="KW-1185">Reference proteome</keyword>